<keyword evidence="6" id="KW-0552">Olfaction</keyword>
<evidence type="ECO:0000259" key="20">
    <source>
        <dbReference type="PROSITE" id="PS51910"/>
    </source>
</evidence>
<keyword evidence="11" id="KW-0325">Glycoprotein</keyword>
<dbReference type="InterPro" id="IPR029070">
    <property type="entry name" value="Chitinase_insertion_sf"/>
</dbReference>
<dbReference type="EMBL" id="PDUG01000005">
    <property type="protein sequence ID" value="PIC25175.1"/>
    <property type="molecule type" value="Genomic_DNA"/>
</dbReference>
<comment type="subcellular location">
    <subcellularLocation>
        <location evidence="1">Cell projection</location>
        <location evidence="1">Cilium membrane</location>
        <topology evidence="1">Multi-pass membrane protein</topology>
    </subcellularLocation>
</comment>
<gene>
    <name evidence="21" type="primary">Cnig_chr_V.g18208</name>
    <name evidence="21" type="ORF">B9Z55_018208</name>
</gene>
<dbReference type="PANTHER" id="PTHR46073:SF12">
    <property type="entry name" value="GH18 DOMAIN-CONTAINING PROTEIN"/>
    <property type="match status" value="1"/>
</dbReference>
<evidence type="ECO:0000256" key="10">
    <source>
        <dbReference type="ARBA" id="ARBA00023170"/>
    </source>
</evidence>
<dbReference type="STRING" id="1611254.A0A2G5TCS6"/>
<feature type="transmembrane region" description="Helical" evidence="19">
    <location>
        <begin position="334"/>
        <end position="355"/>
    </location>
</feature>
<protein>
    <recommendedName>
        <fullName evidence="16">Serpentine receptor class r-10</fullName>
    </recommendedName>
    <alternativeName>
        <fullName evidence="17">Odorant response abnormal protein 10</fullName>
    </alternativeName>
    <alternativeName>
        <fullName evidence="18">Olfactory receptor 10</fullName>
    </alternativeName>
</protein>
<feature type="transmembrane region" description="Helical" evidence="19">
    <location>
        <begin position="204"/>
        <end position="226"/>
    </location>
</feature>
<evidence type="ECO:0000256" key="4">
    <source>
        <dbReference type="ARBA" id="ARBA00022606"/>
    </source>
</evidence>
<dbReference type="InterPro" id="IPR019428">
    <property type="entry name" value="7TM_GPCR_serpentine_rcpt_Str"/>
</dbReference>
<dbReference type="GO" id="GO:0006935">
    <property type="term" value="P:chemotaxis"/>
    <property type="evidence" value="ECO:0007669"/>
    <property type="project" value="UniProtKB-KW"/>
</dbReference>
<evidence type="ECO:0000256" key="3">
    <source>
        <dbReference type="ARBA" id="ARBA00022500"/>
    </source>
</evidence>
<dbReference type="GO" id="GO:0008061">
    <property type="term" value="F:chitin binding"/>
    <property type="evidence" value="ECO:0007669"/>
    <property type="project" value="InterPro"/>
</dbReference>
<dbReference type="InterPro" id="IPR001223">
    <property type="entry name" value="Glyco_hydro18_cat"/>
</dbReference>
<dbReference type="GO" id="GO:0060170">
    <property type="term" value="C:ciliary membrane"/>
    <property type="evidence" value="ECO:0007669"/>
    <property type="project" value="UniProtKB-SubCell"/>
</dbReference>
<accession>A0A2G5TCS6</accession>
<evidence type="ECO:0000256" key="9">
    <source>
        <dbReference type="ARBA" id="ARBA00023136"/>
    </source>
</evidence>
<keyword evidence="5 19" id="KW-0812">Transmembrane</keyword>
<comment type="similarity">
    <text evidence="14">Belongs to the nematode receptor-like protein str family.</text>
</comment>
<evidence type="ECO:0000256" key="5">
    <source>
        <dbReference type="ARBA" id="ARBA00022692"/>
    </source>
</evidence>
<evidence type="ECO:0000256" key="1">
    <source>
        <dbReference type="ARBA" id="ARBA00004272"/>
    </source>
</evidence>
<dbReference type="GO" id="GO:0007608">
    <property type="term" value="P:sensory perception of smell"/>
    <property type="evidence" value="ECO:0007669"/>
    <property type="project" value="UniProtKB-KW"/>
</dbReference>
<evidence type="ECO:0000256" key="8">
    <source>
        <dbReference type="ARBA" id="ARBA00023069"/>
    </source>
</evidence>
<keyword evidence="7 19" id="KW-1133">Transmembrane helix</keyword>
<dbReference type="Gene3D" id="3.20.20.80">
    <property type="entry name" value="Glycosidases"/>
    <property type="match status" value="1"/>
</dbReference>
<evidence type="ECO:0000313" key="21">
    <source>
        <dbReference type="EMBL" id="PIC25175.1"/>
    </source>
</evidence>
<keyword evidence="22" id="KW-1185">Reference proteome</keyword>
<dbReference type="AlphaFoldDB" id="A0A2G5TCS6"/>
<comment type="subunit">
    <text evidence="15">Interacts with odr-4.</text>
</comment>
<keyword evidence="3" id="KW-0145">Chemotaxis</keyword>
<dbReference type="SUPFAM" id="SSF81321">
    <property type="entry name" value="Family A G protein-coupled receptor-like"/>
    <property type="match status" value="1"/>
</dbReference>
<name>A0A2G5TCS6_9PELO</name>
<dbReference type="PROSITE" id="PS51910">
    <property type="entry name" value="GH18_2"/>
    <property type="match status" value="1"/>
</dbReference>
<evidence type="ECO:0000256" key="12">
    <source>
        <dbReference type="ARBA" id="ARBA00023273"/>
    </source>
</evidence>
<dbReference type="PANTHER" id="PTHR46073">
    <property type="entry name" value="CHITINASE"/>
    <property type="match status" value="1"/>
</dbReference>
<dbReference type="Gene3D" id="3.10.50.10">
    <property type="match status" value="1"/>
</dbReference>
<feature type="transmembrane region" description="Helical" evidence="19">
    <location>
        <begin position="135"/>
        <end position="155"/>
    </location>
</feature>
<comment type="function">
    <text evidence="13">An odorant receptor which affects chemotaxis to the volatile odorant diacetyl. Specifies AWA neuronal cell fate via the odr-7 pathway.</text>
</comment>
<evidence type="ECO:0000256" key="6">
    <source>
        <dbReference type="ARBA" id="ARBA00022725"/>
    </source>
</evidence>
<evidence type="ECO:0000256" key="13">
    <source>
        <dbReference type="ARBA" id="ARBA00054965"/>
    </source>
</evidence>
<evidence type="ECO:0000256" key="2">
    <source>
        <dbReference type="ARBA" id="ARBA00022475"/>
    </source>
</evidence>
<feature type="transmembrane region" description="Helical" evidence="19">
    <location>
        <begin position="286"/>
        <end position="313"/>
    </location>
</feature>
<keyword evidence="2" id="KW-1003">Cell membrane</keyword>
<feature type="transmembrane region" description="Helical" evidence="19">
    <location>
        <begin position="93"/>
        <end position="115"/>
    </location>
</feature>
<evidence type="ECO:0000256" key="15">
    <source>
        <dbReference type="ARBA" id="ARBA00064300"/>
    </source>
</evidence>
<evidence type="ECO:0000256" key="16">
    <source>
        <dbReference type="ARBA" id="ARBA00067967"/>
    </source>
</evidence>
<keyword evidence="4" id="KW-0716">Sensory transduction</keyword>
<dbReference type="Pfam" id="PF00704">
    <property type="entry name" value="Glyco_hydro_18"/>
    <property type="match status" value="1"/>
</dbReference>
<feature type="transmembrane region" description="Helical" evidence="19">
    <location>
        <begin position="16"/>
        <end position="33"/>
    </location>
</feature>
<dbReference type="SMART" id="SM00636">
    <property type="entry name" value="Glyco_18"/>
    <property type="match status" value="1"/>
</dbReference>
<feature type="transmembrane region" description="Helical" evidence="19">
    <location>
        <begin position="252"/>
        <end position="280"/>
    </location>
</feature>
<dbReference type="InterPro" id="IPR011583">
    <property type="entry name" value="Chitinase_II/V-like_cat"/>
</dbReference>
<keyword evidence="9 19" id="KW-0472">Membrane</keyword>
<dbReference type="Proteomes" id="UP000230233">
    <property type="component" value="Chromosome V"/>
</dbReference>
<evidence type="ECO:0000256" key="7">
    <source>
        <dbReference type="ARBA" id="ARBA00022989"/>
    </source>
</evidence>
<keyword evidence="12" id="KW-0966">Cell projection</keyword>
<dbReference type="Pfam" id="PF10326">
    <property type="entry name" value="7TM_GPCR_Str"/>
    <property type="match status" value="1"/>
</dbReference>
<feature type="transmembrane region" description="Helical" evidence="19">
    <location>
        <begin position="45"/>
        <end position="65"/>
    </location>
</feature>
<feature type="domain" description="GH18" evidence="20">
    <location>
        <begin position="388"/>
        <end position="734"/>
    </location>
</feature>
<evidence type="ECO:0000313" key="22">
    <source>
        <dbReference type="Proteomes" id="UP000230233"/>
    </source>
</evidence>
<evidence type="ECO:0000256" key="11">
    <source>
        <dbReference type="ARBA" id="ARBA00023180"/>
    </source>
</evidence>
<keyword evidence="10" id="KW-0675">Receptor</keyword>
<sequence>MNGIEWSALLKRIQEITAFFSITVNFLLIYLIITKSPKKLGAYKYLMVYISVFEIVYGILDVILAPQHYSHGPTFLVIVGTQDKPFGPETLTILNACWWGFFGASMAIFDVHFVYRWLVVSEHHLLESFNDWRVVLWFSIPLWYGLTWVCTGYFLSAANESTSRFIKDNIKQKFGWDFNDYIYLGPYLYEVLEDGSYDFHWNAFLGQGIITATIISSVVIVLVFGYRCYDRISHLVATSSSSAKFQKLQRQLFYALVIQTFIPFVLMHIPGAIMVAFVFMNIDLGVYSAVLSMTIAIYPAVDPLPTLFIVESYRKALLDFFSYENLVSKKNRDFVCFCLGFLVSTILALISYGLVHGIFPWYGIIDDSKYILIDETRIKSETGGKCQKRIVAYHDLFTHEDLTEDQLSKLTHLIILPLHVQETGILVFENDEKKGRFEKLVSEARKYPDLVTMFSINNGYDNHETMSKVIGNSEIRRSFIENSIAAISAYHLDGMDVYWRWPQTDDDVSKLILFCKELREKLNALAIRSRRKMPFVISAILHHHPVSANLQNIFDHADFVTIETRNYYAPWFEEFQHLTGPATPLYSLYGERKDENVDKSMTEYSCLTKQPSKLNILVEFAGRYWENVIKSDSTWWMESEVANGVTSGGWMPWWKLKRSEWNISSASWNNDSKTPYVWNLNERKYLAFENDKSLEEKVKYAMDHNIGGIAVWRIDHDDEQRTMLNSLSNLCSESYRNNASSLSYYCESAISHLPQLGPAIFKNNAPSGIH</sequence>
<dbReference type="SUPFAM" id="SSF51445">
    <property type="entry name" value="(Trans)glycosidases"/>
    <property type="match status" value="1"/>
</dbReference>
<dbReference type="FunFam" id="1.20.1070.10:FF:000128">
    <property type="entry name" value="Seven TM Receptor"/>
    <property type="match status" value="1"/>
</dbReference>
<evidence type="ECO:0000256" key="14">
    <source>
        <dbReference type="ARBA" id="ARBA00061678"/>
    </source>
</evidence>
<dbReference type="GO" id="GO:0005975">
    <property type="term" value="P:carbohydrate metabolic process"/>
    <property type="evidence" value="ECO:0007669"/>
    <property type="project" value="InterPro"/>
</dbReference>
<comment type="caution">
    <text evidence="21">The sequence shown here is derived from an EMBL/GenBank/DDBJ whole genome shotgun (WGS) entry which is preliminary data.</text>
</comment>
<evidence type="ECO:0000256" key="18">
    <source>
        <dbReference type="ARBA" id="ARBA00082489"/>
    </source>
</evidence>
<evidence type="ECO:0000256" key="17">
    <source>
        <dbReference type="ARBA" id="ARBA00078653"/>
    </source>
</evidence>
<proteinExistence type="inferred from homology"/>
<reference evidence="22" key="1">
    <citation type="submission" date="2017-10" db="EMBL/GenBank/DDBJ databases">
        <title>Rapid genome shrinkage in a self-fertile nematode reveals novel sperm competition proteins.</title>
        <authorList>
            <person name="Yin D."/>
            <person name="Schwarz E.M."/>
            <person name="Thomas C.G."/>
            <person name="Felde R.L."/>
            <person name="Korf I.F."/>
            <person name="Cutter A.D."/>
            <person name="Schartner C.M."/>
            <person name="Ralston E.J."/>
            <person name="Meyer B.J."/>
            <person name="Haag E.S."/>
        </authorList>
    </citation>
    <scope>NUCLEOTIDE SEQUENCE [LARGE SCALE GENOMIC DNA]</scope>
    <source>
        <strain evidence="22">JU1422</strain>
    </source>
</reference>
<evidence type="ECO:0000256" key="19">
    <source>
        <dbReference type="SAM" id="Phobius"/>
    </source>
</evidence>
<dbReference type="InterPro" id="IPR017853">
    <property type="entry name" value="GH"/>
</dbReference>
<keyword evidence="8" id="KW-0969">Cilium</keyword>
<organism evidence="21 22">
    <name type="scientific">Caenorhabditis nigoni</name>
    <dbReference type="NCBI Taxonomy" id="1611254"/>
    <lineage>
        <taxon>Eukaryota</taxon>
        <taxon>Metazoa</taxon>
        <taxon>Ecdysozoa</taxon>
        <taxon>Nematoda</taxon>
        <taxon>Chromadorea</taxon>
        <taxon>Rhabditida</taxon>
        <taxon>Rhabditina</taxon>
        <taxon>Rhabditomorpha</taxon>
        <taxon>Rhabditoidea</taxon>
        <taxon>Rhabditidae</taxon>
        <taxon>Peloderinae</taxon>
        <taxon>Caenorhabditis</taxon>
    </lineage>
</organism>
<dbReference type="OrthoDB" id="73875at2759"/>